<dbReference type="AlphaFoldDB" id="A0A517MAN8"/>
<proteinExistence type="predicted"/>
<organism evidence="7 8">
    <name type="scientific">Roseimaritima multifibrata</name>
    <dbReference type="NCBI Taxonomy" id="1930274"/>
    <lineage>
        <taxon>Bacteria</taxon>
        <taxon>Pseudomonadati</taxon>
        <taxon>Planctomycetota</taxon>
        <taxon>Planctomycetia</taxon>
        <taxon>Pirellulales</taxon>
        <taxon>Pirellulaceae</taxon>
        <taxon>Roseimaritima</taxon>
    </lineage>
</organism>
<dbReference type="EMBL" id="CP036262">
    <property type="protein sequence ID" value="QDS91921.1"/>
    <property type="molecule type" value="Genomic_DNA"/>
</dbReference>
<evidence type="ECO:0000256" key="4">
    <source>
        <dbReference type="SAM" id="MobiDB-lite"/>
    </source>
</evidence>
<gene>
    <name evidence="7" type="ORF">FF011L_06570</name>
</gene>
<dbReference type="PANTHER" id="PTHR22946">
    <property type="entry name" value="DIENELACTONE HYDROLASE DOMAIN-CONTAINING PROTEIN-RELATED"/>
    <property type="match status" value="1"/>
</dbReference>
<dbReference type="RefSeq" id="WP_145350097.1">
    <property type="nucleotide sequence ID" value="NZ_CP036262.1"/>
</dbReference>
<dbReference type="SUPFAM" id="SSF53474">
    <property type="entry name" value="alpha/beta-Hydrolases"/>
    <property type="match status" value="1"/>
</dbReference>
<sequence precursor="true">MKRLSWPPQLRYPLAALLLPTAIALTAPAHLAMAQEATKSARETPAFQKTQVVSGDAVHKDSRSQPLTDLNGHFHFDPPKTLEAWEARAEDLRTQVQIATGLWPMPERTPLNPVIHGAVARDGFSIEKVYFESIPGHFVSGFLFRPETINGQVPGILCPHGHGGRMHMYSVEDVRRKITLGQERFEDSGRSPKLARCAQLARMGCVVFIFDMIGYADSQQLSYDLAHRYGEPRDRYAGGKTSEDGGWGFFTVQAESRLQSIMGMQTWNAIRSLDFLEQLPEVDPKRLAVTGNSGGGTQTILLGALDERPIVSFPNGMVSVSMQGGCTCENCSLLRVGSGNVELAALMAPRPQAMTAADDWTIDMMTDGYPELQQVYQLYGKKDNVLCRDFTYFPHNFNYVSRAMMYHWMNKHLQLKLPEPIVEEDWPGLTEEEALVWTDEHPAPAGGPEHEEAVTRFLTEQAQAKIQPLLKNAAENPEPFQALVGKAWETIIGRKLPNKDAIESDAVETISLKDAKLEKMLVRLTTQDESIPVVKLRSTKSKPNGTTVLWLDGNGKASLLNEQGAPSQQAQQWLDQGATILAADLLGQGEFTEDGNPTQQQRVVSNPRQYAGYTFTYNPSLFVHRVHDVLTLLAYAQGSGEVILSATSGAEPIAAAALAVSDSQAKELQLQANDFRFANLKSYRDPEFTPGAAKYGDMPALLALVKNKGIAITQIK</sequence>
<keyword evidence="3" id="KW-0378">Hydrolase</keyword>
<dbReference type="GO" id="GO:0052689">
    <property type="term" value="F:carboxylic ester hydrolase activity"/>
    <property type="evidence" value="ECO:0007669"/>
    <property type="project" value="UniProtKB-KW"/>
</dbReference>
<feature type="signal peptide" evidence="5">
    <location>
        <begin position="1"/>
        <end position="34"/>
    </location>
</feature>
<feature type="region of interest" description="Disordered" evidence="4">
    <location>
        <begin position="52"/>
        <end position="73"/>
    </location>
</feature>
<evidence type="ECO:0000256" key="1">
    <source>
        <dbReference type="ARBA" id="ARBA00022487"/>
    </source>
</evidence>
<protein>
    <submittedName>
        <fullName evidence="7">Acetyl xylan esterase (AXE1)</fullName>
    </submittedName>
</protein>
<evidence type="ECO:0000313" key="7">
    <source>
        <dbReference type="EMBL" id="QDS91921.1"/>
    </source>
</evidence>
<dbReference type="InterPro" id="IPR050261">
    <property type="entry name" value="FrsA_esterase"/>
</dbReference>
<feature type="domain" description="4-O-methyl-glucuronoyl methylesterase-like" evidence="6">
    <location>
        <begin position="244"/>
        <end position="315"/>
    </location>
</feature>
<evidence type="ECO:0000313" key="8">
    <source>
        <dbReference type="Proteomes" id="UP000320672"/>
    </source>
</evidence>
<evidence type="ECO:0000256" key="3">
    <source>
        <dbReference type="ARBA" id="ARBA00022801"/>
    </source>
</evidence>
<evidence type="ECO:0000259" key="6">
    <source>
        <dbReference type="Pfam" id="PF22244"/>
    </source>
</evidence>
<dbReference type="KEGG" id="rml:FF011L_06570"/>
<reference evidence="7 8" key="1">
    <citation type="submission" date="2019-02" db="EMBL/GenBank/DDBJ databases">
        <title>Deep-cultivation of Planctomycetes and their phenomic and genomic characterization uncovers novel biology.</title>
        <authorList>
            <person name="Wiegand S."/>
            <person name="Jogler M."/>
            <person name="Boedeker C."/>
            <person name="Pinto D."/>
            <person name="Vollmers J."/>
            <person name="Rivas-Marin E."/>
            <person name="Kohn T."/>
            <person name="Peeters S.H."/>
            <person name="Heuer A."/>
            <person name="Rast P."/>
            <person name="Oberbeckmann S."/>
            <person name="Bunk B."/>
            <person name="Jeske O."/>
            <person name="Meyerdierks A."/>
            <person name="Storesund J.E."/>
            <person name="Kallscheuer N."/>
            <person name="Luecker S."/>
            <person name="Lage O.M."/>
            <person name="Pohl T."/>
            <person name="Merkel B.J."/>
            <person name="Hornburger P."/>
            <person name="Mueller R.-W."/>
            <person name="Bruemmer F."/>
            <person name="Labrenz M."/>
            <person name="Spormann A.M."/>
            <person name="Op den Camp H."/>
            <person name="Overmann J."/>
            <person name="Amann R."/>
            <person name="Jetten M.S.M."/>
            <person name="Mascher T."/>
            <person name="Medema M.H."/>
            <person name="Devos D.P."/>
            <person name="Kaster A.-K."/>
            <person name="Ovreas L."/>
            <person name="Rohde M."/>
            <person name="Galperin M.Y."/>
            <person name="Jogler C."/>
        </authorList>
    </citation>
    <scope>NUCLEOTIDE SEQUENCE [LARGE SCALE GENOMIC DNA]</scope>
    <source>
        <strain evidence="7 8">FF011L</strain>
    </source>
</reference>
<evidence type="ECO:0000256" key="2">
    <source>
        <dbReference type="ARBA" id="ARBA00022729"/>
    </source>
</evidence>
<accession>A0A517MAN8</accession>
<dbReference type="PANTHER" id="PTHR22946:SF8">
    <property type="entry name" value="ACETYL XYLAN ESTERASE DOMAIN-CONTAINING PROTEIN"/>
    <property type="match status" value="1"/>
</dbReference>
<dbReference type="Gene3D" id="3.40.50.1820">
    <property type="entry name" value="alpha/beta hydrolase"/>
    <property type="match status" value="2"/>
</dbReference>
<dbReference type="Proteomes" id="UP000320672">
    <property type="component" value="Chromosome"/>
</dbReference>
<keyword evidence="8" id="KW-1185">Reference proteome</keyword>
<keyword evidence="2 5" id="KW-0732">Signal</keyword>
<dbReference type="Pfam" id="PF22244">
    <property type="entry name" value="GCE_fung"/>
    <property type="match status" value="1"/>
</dbReference>
<feature type="chain" id="PRO_5021853585" evidence="5">
    <location>
        <begin position="35"/>
        <end position="716"/>
    </location>
</feature>
<dbReference type="InterPro" id="IPR029058">
    <property type="entry name" value="AB_hydrolase_fold"/>
</dbReference>
<dbReference type="InterPro" id="IPR054579">
    <property type="entry name" value="GCE-like_dom"/>
</dbReference>
<name>A0A517MAN8_9BACT</name>
<keyword evidence="1" id="KW-0719">Serine esterase</keyword>
<evidence type="ECO:0000256" key="5">
    <source>
        <dbReference type="SAM" id="SignalP"/>
    </source>
</evidence>
<dbReference type="OrthoDB" id="244125at2"/>